<dbReference type="GO" id="GO:0005524">
    <property type="term" value="F:ATP binding"/>
    <property type="evidence" value="ECO:0007669"/>
    <property type="project" value="UniProtKB-UniRule"/>
</dbReference>
<dbReference type="Gene3D" id="3.30.200.20">
    <property type="entry name" value="Phosphorylase Kinase, domain 1"/>
    <property type="match status" value="1"/>
</dbReference>
<dbReference type="PANTHER" id="PTHR44329">
    <property type="entry name" value="SERINE/THREONINE-PROTEIN KINASE TNNI3K-RELATED"/>
    <property type="match status" value="1"/>
</dbReference>
<protein>
    <submittedName>
        <fullName evidence="10">Putative serine/threonine-protein kinase DDB_G0267514</fullName>
    </submittedName>
</protein>
<name>A0A1D1XKZ4_9ARAE</name>
<keyword evidence="8" id="KW-0175">Coiled coil</keyword>
<feature type="domain" description="Protein kinase" evidence="9">
    <location>
        <begin position="156"/>
        <end position="432"/>
    </location>
</feature>
<dbReference type="InterPro" id="IPR051681">
    <property type="entry name" value="Ser/Thr_Kinases-Pseudokinases"/>
</dbReference>
<dbReference type="EMBL" id="GDJX01024869">
    <property type="protein sequence ID" value="JAT43067.1"/>
    <property type="molecule type" value="Transcribed_RNA"/>
</dbReference>
<evidence type="ECO:0000256" key="6">
    <source>
        <dbReference type="PROSITE-ProRule" id="PRU10141"/>
    </source>
</evidence>
<comment type="similarity">
    <text evidence="7">Belongs to the protein kinase superfamily.</text>
</comment>
<evidence type="ECO:0000256" key="7">
    <source>
        <dbReference type="RuleBase" id="RU000304"/>
    </source>
</evidence>
<dbReference type="SUPFAM" id="SSF56112">
    <property type="entry name" value="Protein kinase-like (PK-like)"/>
    <property type="match status" value="1"/>
</dbReference>
<dbReference type="GO" id="GO:0004674">
    <property type="term" value="F:protein serine/threonine kinase activity"/>
    <property type="evidence" value="ECO:0007669"/>
    <property type="project" value="UniProtKB-KW"/>
</dbReference>
<dbReference type="InterPro" id="IPR008271">
    <property type="entry name" value="Ser/Thr_kinase_AS"/>
</dbReference>
<dbReference type="CDD" id="cd13999">
    <property type="entry name" value="STKc_MAP3K-like"/>
    <property type="match status" value="1"/>
</dbReference>
<evidence type="ECO:0000256" key="1">
    <source>
        <dbReference type="ARBA" id="ARBA00022527"/>
    </source>
</evidence>
<sequence length="436" mass="49942">MRPRGQEIKQRALASLLSSPAQAPPVANDTRQPNVCFRVLSSIYCVLASENQQRTKQRFRQQLSELEREIQQQRSLNAIYKDQLKRMENYLRYCLDIATENGFLELIINNQQASPPTDVDPSASIWQNPMTTSNSMPGELAHKAKLNGWYIEPHEIELQEKIGQGTTADIYKGTWRGLDVAVKWIYPDYFCSNEGAETYFAQELETLSRQRHPFVLRLMGACLFPPENGWVVTELLSGRTLAEWLHGHKKRRRDRLTPLPPLEERIEKGLEIAQAMQYLHEQKPKVIHRDLKPSNIFLDDAMHIRVADFGHARFLADGEQALTGETGTYVYMAPEVIRSEPYNEKCDVYSFSIILNELITGEHPYIETDYGPSKVALEVGEGRLRPLLPRCHHWNRDLIDLICCSWDGDASARPSFASITSSLRKILEHVKINVEA</sequence>
<gene>
    <name evidence="10" type="primary">DDB_G0267514_3</name>
    <name evidence="10" type="ORF">g.95307</name>
</gene>
<dbReference type="PROSITE" id="PS00108">
    <property type="entry name" value="PROTEIN_KINASE_ST"/>
    <property type="match status" value="1"/>
</dbReference>
<evidence type="ECO:0000256" key="4">
    <source>
        <dbReference type="ARBA" id="ARBA00022777"/>
    </source>
</evidence>
<keyword evidence="4 10" id="KW-0418">Kinase</keyword>
<dbReference type="AlphaFoldDB" id="A0A1D1XKZ4"/>
<proteinExistence type="inferred from homology"/>
<evidence type="ECO:0000256" key="5">
    <source>
        <dbReference type="ARBA" id="ARBA00022840"/>
    </source>
</evidence>
<dbReference type="InterPro" id="IPR001245">
    <property type="entry name" value="Ser-Thr/Tyr_kinase_cat_dom"/>
</dbReference>
<dbReference type="PROSITE" id="PS00107">
    <property type="entry name" value="PROTEIN_KINASE_ATP"/>
    <property type="match status" value="1"/>
</dbReference>
<feature type="binding site" evidence="6">
    <location>
        <position position="183"/>
    </location>
    <ligand>
        <name>ATP</name>
        <dbReference type="ChEBI" id="CHEBI:30616"/>
    </ligand>
</feature>
<keyword evidence="5 6" id="KW-0067">ATP-binding</keyword>
<accession>A0A1D1XKZ4</accession>
<feature type="coiled-coil region" evidence="8">
    <location>
        <begin position="49"/>
        <end position="83"/>
    </location>
</feature>
<keyword evidence="2" id="KW-0808">Transferase</keyword>
<dbReference type="Gene3D" id="1.10.510.10">
    <property type="entry name" value="Transferase(Phosphotransferase) domain 1"/>
    <property type="match status" value="1"/>
</dbReference>
<reference evidence="10" key="1">
    <citation type="submission" date="2015-07" db="EMBL/GenBank/DDBJ databases">
        <title>Transcriptome Assembly of Anthurium amnicola.</title>
        <authorList>
            <person name="Suzuki J."/>
        </authorList>
    </citation>
    <scope>NUCLEOTIDE SEQUENCE</scope>
</reference>
<evidence type="ECO:0000256" key="8">
    <source>
        <dbReference type="SAM" id="Coils"/>
    </source>
</evidence>
<evidence type="ECO:0000259" key="9">
    <source>
        <dbReference type="PROSITE" id="PS50011"/>
    </source>
</evidence>
<dbReference type="InterPro" id="IPR017441">
    <property type="entry name" value="Protein_kinase_ATP_BS"/>
</dbReference>
<evidence type="ECO:0000256" key="2">
    <source>
        <dbReference type="ARBA" id="ARBA00022679"/>
    </source>
</evidence>
<organism evidence="10">
    <name type="scientific">Anthurium amnicola</name>
    <dbReference type="NCBI Taxonomy" id="1678845"/>
    <lineage>
        <taxon>Eukaryota</taxon>
        <taxon>Viridiplantae</taxon>
        <taxon>Streptophyta</taxon>
        <taxon>Embryophyta</taxon>
        <taxon>Tracheophyta</taxon>
        <taxon>Spermatophyta</taxon>
        <taxon>Magnoliopsida</taxon>
        <taxon>Liliopsida</taxon>
        <taxon>Araceae</taxon>
        <taxon>Pothoideae</taxon>
        <taxon>Potheae</taxon>
        <taxon>Anthurium</taxon>
    </lineage>
</organism>
<keyword evidence="1 7" id="KW-0723">Serine/threonine-protein kinase</keyword>
<dbReference type="InterPro" id="IPR000719">
    <property type="entry name" value="Prot_kinase_dom"/>
</dbReference>
<dbReference type="PANTHER" id="PTHR44329:SF11">
    <property type="entry name" value="OS09G0443600 PROTEIN"/>
    <property type="match status" value="1"/>
</dbReference>
<dbReference type="SMART" id="SM00220">
    <property type="entry name" value="S_TKc"/>
    <property type="match status" value="1"/>
</dbReference>
<dbReference type="PROSITE" id="PS50011">
    <property type="entry name" value="PROTEIN_KINASE_DOM"/>
    <property type="match status" value="1"/>
</dbReference>
<dbReference type="InterPro" id="IPR011009">
    <property type="entry name" value="Kinase-like_dom_sf"/>
</dbReference>
<evidence type="ECO:0000313" key="10">
    <source>
        <dbReference type="EMBL" id="JAT43067.1"/>
    </source>
</evidence>
<dbReference type="Pfam" id="PF07714">
    <property type="entry name" value="PK_Tyr_Ser-Thr"/>
    <property type="match status" value="1"/>
</dbReference>
<keyword evidence="3 6" id="KW-0547">Nucleotide-binding</keyword>
<evidence type="ECO:0000256" key="3">
    <source>
        <dbReference type="ARBA" id="ARBA00022741"/>
    </source>
</evidence>